<dbReference type="STRING" id="857265.WG78_21300"/>
<evidence type="ECO:0000313" key="2">
    <source>
        <dbReference type="Proteomes" id="UP000037939"/>
    </source>
</evidence>
<dbReference type="RefSeq" id="WP_053939831.1">
    <property type="nucleotide sequence ID" value="NZ_LAQT01000038.1"/>
</dbReference>
<comment type="caution">
    <text evidence="1">The sequence shown here is derived from an EMBL/GenBank/DDBJ whole genome shotgun (WGS) entry which is preliminary data.</text>
</comment>
<dbReference type="EMBL" id="LAQT01000038">
    <property type="protein sequence ID" value="KPC49098.1"/>
    <property type="molecule type" value="Genomic_DNA"/>
</dbReference>
<protein>
    <submittedName>
        <fullName evidence="1">Uncharacterized protein</fullName>
    </submittedName>
</protein>
<dbReference type="Proteomes" id="UP000037939">
    <property type="component" value="Unassembled WGS sequence"/>
</dbReference>
<sequence>MAFVPYANEADALQLAEFNIENRLDRVSLFGSLDLTRDKVGLQHALHLQALLNDVVAALQADNALPEQVAVADIETGPNPFA</sequence>
<reference evidence="1 2" key="1">
    <citation type="submission" date="2015-07" db="EMBL/GenBank/DDBJ databases">
        <title>Draft genome sequence of the Amantichitinum ursilacus IGB-41, a new chitin-degrading bacterium.</title>
        <authorList>
            <person name="Kirstahler P."/>
            <person name="Guenther M."/>
            <person name="Grumaz C."/>
            <person name="Rupp S."/>
            <person name="Zibek S."/>
            <person name="Sohn K."/>
        </authorList>
    </citation>
    <scope>NUCLEOTIDE SEQUENCE [LARGE SCALE GENOMIC DNA]</scope>
    <source>
        <strain evidence="1 2">IGB-41</strain>
    </source>
</reference>
<gene>
    <name evidence="1" type="ORF">WG78_21300</name>
</gene>
<proteinExistence type="predicted"/>
<dbReference type="AlphaFoldDB" id="A0A0N0XFI7"/>
<organism evidence="1 2">
    <name type="scientific">Amantichitinum ursilacus</name>
    <dbReference type="NCBI Taxonomy" id="857265"/>
    <lineage>
        <taxon>Bacteria</taxon>
        <taxon>Pseudomonadati</taxon>
        <taxon>Pseudomonadota</taxon>
        <taxon>Betaproteobacteria</taxon>
        <taxon>Neisseriales</taxon>
        <taxon>Chitinibacteraceae</taxon>
        <taxon>Amantichitinum</taxon>
    </lineage>
</organism>
<dbReference type="OrthoDB" id="5625257at2"/>
<accession>A0A0N0XFI7</accession>
<evidence type="ECO:0000313" key="1">
    <source>
        <dbReference type="EMBL" id="KPC49098.1"/>
    </source>
</evidence>
<dbReference type="PATRIC" id="fig|857265.3.peg.4359"/>
<keyword evidence="2" id="KW-1185">Reference proteome</keyword>
<name>A0A0N0XFI7_9NEIS</name>